<feature type="compositionally biased region" description="Basic and acidic residues" evidence="1">
    <location>
        <begin position="39"/>
        <end position="64"/>
    </location>
</feature>
<evidence type="ECO:0000259" key="2">
    <source>
        <dbReference type="PROSITE" id="PS50217"/>
    </source>
</evidence>
<comment type="caution">
    <text evidence="3">The sequence shown here is derived from an EMBL/GenBank/DDBJ whole genome shotgun (WGS) entry which is preliminary data.</text>
</comment>
<accession>A0AAD8YB43</accession>
<dbReference type="PROSITE" id="PS50217">
    <property type="entry name" value="BZIP"/>
    <property type="match status" value="1"/>
</dbReference>
<evidence type="ECO:0000313" key="4">
    <source>
        <dbReference type="Proteomes" id="UP001224775"/>
    </source>
</evidence>
<sequence length="321" mass="33973">MSNPMDNLVTALAAATDGDEQGDVAPPPAKKARTSRSKKGGDIPKEKRLEQNRKAAIESRRRKKVMVDELKRSVHFYTKANTSLKSQNADLERQLLMAKQAILFKKEKADSKAASVKPAAPVLSNTTFPTMDMSAFATPFNFGKQSTQDIESEAMQAQFAATQALYASMGYPSAAARAAASTFSSVATPAAPVSPPEVKEPTKTTTPPTAAAAAASTSAQSNPFANFFGMPNNTSALKSSMGASLPDLTSNSCIMDMDRIEELNQFAMQQAAAANAAAAAATAAIKAANFHRQMKGSTSKAMPIMPMFAFPFGQFPGFQAP</sequence>
<keyword evidence="4" id="KW-1185">Reference proteome</keyword>
<dbReference type="InterPro" id="IPR004827">
    <property type="entry name" value="bZIP"/>
</dbReference>
<dbReference type="Gene3D" id="1.20.5.170">
    <property type="match status" value="1"/>
</dbReference>
<dbReference type="CDD" id="cd14687">
    <property type="entry name" value="bZIP_ATF2"/>
    <property type="match status" value="1"/>
</dbReference>
<protein>
    <recommendedName>
        <fullName evidence="2">BZIP domain-containing protein</fullName>
    </recommendedName>
</protein>
<feature type="compositionally biased region" description="Low complexity" evidence="1">
    <location>
        <begin position="204"/>
        <end position="216"/>
    </location>
</feature>
<evidence type="ECO:0000256" key="1">
    <source>
        <dbReference type="SAM" id="MobiDB-lite"/>
    </source>
</evidence>
<dbReference type="SMART" id="SM00338">
    <property type="entry name" value="BRLZ"/>
    <property type="match status" value="1"/>
</dbReference>
<dbReference type="InterPro" id="IPR046347">
    <property type="entry name" value="bZIP_sf"/>
</dbReference>
<feature type="domain" description="BZIP" evidence="2">
    <location>
        <begin position="42"/>
        <end position="95"/>
    </location>
</feature>
<dbReference type="AlphaFoldDB" id="A0AAD8YB43"/>
<name>A0AAD8YB43_9STRA</name>
<organism evidence="3 4">
    <name type="scientific">Skeletonema marinoi</name>
    <dbReference type="NCBI Taxonomy" id="267567"/>
    <lineage>
        <taxon>Eukaryota</taxon>
        <taxon>Sar</taxon>
        <taxon>Stramenopiles</taxon>
        <taxon>Ochrophyta</taxon>
        <taxon>Bacillariophyta</taxon>
        <taxon>Coscinodiscophyceae</taxon>
        <taxon>Thalassiosirophycidae</taxon>
        <taxon>Thalassiosirales</taxon>
        <taxon>Skeletonemataceae</taxon>
        <taxon>Skeletonema</taxon>
        <taxon>Skeletonema marinoi-dohrnii complex</taxon>
    </lineage>
</organism>
<dbReference type="SUPFAM" id="SSF57959">
    <property type="entry name" value="Leucine zipper domain"/>
    <property type="match status" value="1"/>
</dbReference>
<dbReference type="GO" id="GO:0003700">
    <property type="term" value="F:DNA-binding transcription factor activity"/>
    <property type="evidence" value="ECO:0007669"/>
    <property type="project" value="InterPro"/>
</dbReference>
<dbReference type="PROSITE" id="PS00036">
    <property type="entry name" value="BZIP_BASIC"/>
    <property type="match status" value="1"/>
</dbReference>
<dbReference type="Proteomes" id="UP001224775">
    <property type="component" value="Unassembled WGS sequence"/>
</dbReference>
<evidence type="ECO:0000313" key="3">
    <source>
        <dbReference type="EMBL" id="KAK1742222.1"/>
    </source>
</evidence>
<gene>
    <name evidence="3" type="ORF">QTG54_006787</name>
</gene>
<feature type="region of interest" description="Disordered" evidence="1">
    <location>
        <begin position="1"/>
        <end position="64"/>
    </location>
</feature>
<reference evidence="3" key="1">
    <citation type="submission" date="2023-06" db="EMBL/GenBank/DDBJ databases">
        <title>Survivors Of The Sea: Transcriptome response of Skeletonema marinoi to long-term dormancy.</title>
        <authorList>
            <person name="Pinder M.I.M."/>
            <person name="Kourtchenko O."/>
            <person name="Robertson E.K."/>
            <person name="Larsson T."/>
            <person name="Maumus F."/>
            <person name="Osuna-Cruz C.M."/>
            <person name="Vancaester E."/>
            <person name="Stenow R."/>
            <person name="Vandepoele K."/>
            <person name="Ploug H."/>
            <person name="Bruchert V."/>
            <person name="Godhe A."/>
            <person name="Topel M."/>
        </authorList>
    </citation>
    <scope>NUCLEOTIDE SEQUENCE</scope>
    <source>
        <strain evidence="3">R05AC</strain>
    </source>
</reference>
<proteinExistence type="predicted"/>
<feature type="region of interest" description="Disordered" evidence="1">
    <location>
        <begin position="187"/>
        <end position="216"/>
    </location>
</feature>
<dbReference type="Pfam" id="PF00170">
    <property type="entry name" value="bZIP_1"/>
    <property type="match status" value="1"/>
</dbReference>
<dbReference type="EMBL" id="JATAAI010000011">
    <property type="protein sequence ID" value="KAK1742222.1"/>
    <property type="molecule type" value="Genomic_DNA"/>
</dbReference>